<dbReference type="SUPFAM" id="SSF54171">
    <property type="entry name" value="DNA-binding domain"/>
    <property type="match status" value="2"/>
</dbReference>
<evidence type="ECO:0000256" key="6">
    <source>
        <dbReference type="SAM" id="MobiDB-lite"/>
    </source>
</evidence>
<sequence>MIIGFCDVIRVPRDSRLPLELLRFSCAGYSLQTQPSESSASSNAVGPSQRKAAVTATTLGLRATKRQAPTSGKRSRSNCREHGSTEYKGVTRHSNTGRYEAHLWDADYVRPVTAGVKPKRARGRQLYLGAYATAQLAAQAYDKAAIRKWGKGTVTNFEAEDYDDEQEVMASMTFPEYITHLKRGSAGFSRGKSMYRGVTKHHNLGPRSKRSGKVGKWEARIGRVDGGKYKYLGTFETEQEAADAYDRAVIAYRGDQAVTNFPRNQYKRELTQVADTADPDFLPSHSSSSASLALSRRSSCSTQSLMDFGQAYAPHSVDGSTQVQNNSAQRRLVFMGIEASDPAWDLDFDDWLDGVEIATPRMQYDQTVEILAGIDVDFDERVLQGRKDSCIPPLVKQQIVATATAMSPRTVGIVFDIDGVLIREKAVLPGARQALQMVTEAGIPHIFVTNGGLADERTKAQKLTSDLGLPVDSENVVVCHSSLREDAQELQHQLVLVTGRCNRSGVEILQGYGYENVRSLEEFAACHPSMVPHKKYLQPTGDVGWAQQPVAAVVCMELSQDWHQDLQVILDLCRSDGRQGSLAADGQQPVRLYHCNQDFTFPASHPQPRLGPGAFLQLLQDLFLKTTGRQLRCRLHGKPNKPTYVIAEQKLGQQLGHAHGSPSSQDLPTDFRVFAIGDNPKSDMRGANNAGQHWCSILVRTGIWEGGENDLEDPADYVVEDVLAAVNLILASAQPDNHSANQQQQQQQQPALSFAAAA</sequence>
<dbReference type="InterPro" id="IPR023214">
    <property type="entry name" value="HAD_sf"/>
</dbReference>
<dbReference type="PANTHER" id="PTHR32467:SF90">
    <property type="entry name" value="AP2-LIKE ETHYLENE-RESPONSIVE TRANSCRIPTION FACTOR AIL1"/>
    <property type="match status" value="1"/>
</dbReference>
<comment type="caution">
    <text evidence="8">The sequence shown here is derived from an EMBL/GenBank/DDBJ whole genome shotgun (WGS) entry which is preliminary data.</text>
</comment>
<gene>
    <name evidence="8" type="ORF">WJX74_004088</name>
</gene>
<evidence type="ECO:0000256" key="3">
    <source>
        <dbReference type="ARBA" id="ARBA00023125"/>
    </source>
</evidence>
<keyword evidence="2" id="KW-0805">Transcription regulation</keyword>
<evidence type="ECO:0000256" key="4">
    <source>
        <dbReference type="ARBA" id="ARBA00023163"/>
    </source>
</evidence>
<dbReference type="CDD" id="cd00018">
    <property type="entry name" value="AP2"/>
    <property type="match status" value="2"/>
</dbReference>
<keyword evidence="3" id="KW-0238">DNA-binding</keyword>
<dbReference type="InterPro" id="IPR036955">
    <property type="entry name" value="AP2/ERF_dom_sf"/>
</dbReference>
<dbReference type="InterPro" id="IPR036412">
    <property type="entry name" value="HAD-like_sf"/>
</dbReference>
<keyword evidence="9" id="KW-1185">Reference proteome</keyword>
<protein>
    <recommendedName>
        <fullName evidence="7">AP2/ERF domain-containing protein</fullName>
    </recommendedName>
</protein>
<dbReference type="PANTHER" id="PTHR32467">
    <property type="entry name" value="AP2-LIKE ETHYLENE-RESPONSIVE TRANSCRIPTION FACTOR"/>
    <property type="match status" value="1"/>
</dbReference>
<dbReference type="SMART" id="SM00380">
    <property type="entry name" value="AP2"/>
    <property type="match status" value="2"/>
</dbReference>
<dbReference type="Gene3D" id="3.40.50.1000">
    <property type="entry name" value="HAD superfamily/HAD-like"/>
    <property type="match status" value="2"/>
</dbReference>
<dbReference type="NCBIfam" id="TIGR01456">
    <property type="entry name" value="CECR5"/>
    <property type="match status" value="1"/>
</dbReference>
<evidence type="ECO:0000256" key="5">
    <source>
        <dbReference type="ARBA" id="ARBA00023242"/>
    </source>
</evidence>
<dbReference type="NCBIfam" id="TIGR01460">
    <property type="entry name" value="HAD-SF-IIA"/>
    <property type="match status" value="1"/>
</dbReference>
<dbReference type="PROSITE" id="PS51032">
    <property type="entry name" value="AP2_ERF"/>
    <property type="match status" value="2"/>
</dbReference>
<dbReference type="Gene3D" id="3.30.730.10">
    <property type="entry name" value="AP2/ERF domain"/>
    <property type="match status" value="2"/>
</dbReference>
<dbReference type="Pfam" id="PF13242">
    <property type="entry name" value="Hydrolase_like"/>
    <property type="match status" value="1"/>
</dbReference>
<dbReference type="GO" id="GO:0003700">
    <property type="term" value="F:DNA-binding transcription factor activity"/>
    <property type="evidence" value="ECO:0007669"/>
    <property type="project" value="InterPro"/>
</dbReference>
<dbReference type="InterPro" id="IPR006357">
    <property type="entry name" value="HAD-SF_hydro_IIA"/>
</dbReference>
<organism evidence="8 9">
    <name type="scientific">Apatococcus lobatus</name>
    <dbReference type="NCBI Taxonomy" id="904363"/>
    <lineage>
        <taxon>Eukaryota</taxon>
        <taxon>Viridiplantae</taxon>
        <taxon>Chlorophyta</taxon>
        <taxon>core chlorophytes</taxon>
        <taxon>Trebouxiophyceae</taxon>
        <taxon>Chlorellales</taxon>
        <taxon>Chlorellaceae</taxon>
        <taxon>Apatococcus</taxon>
    </lineage>
</organism>
<evidence type="ECO:0000256" key="1">
    <source>
        <dbReference type="ARBA" id="ARBA00004123"/>
    </source>
</evidence>
<evidence type="ECO:0000313" key="8">
    <source>
        <dbReference type="EMBL" id="KAK9816340.1"/>
    </source>
</evidence>
<evidence type="ECO:0000256" key="2">
    <source>
        <dbReference type="ARBA" id="ARBA00023015"/>
    </source>
</evidence>
<dbReference type="GO" id="GO:0003677">
    <property type="term" value="F:DNA binding"/>
    <property type="evidence" value="ECO:0007669"/>
    <property type="project" value="UniProtKB-KW"/>
</dbReference>
<name>A0AAW1Q2Z8_9CHLO</name>
<dbReference type="GO" id="GO:0005634">
    <property type="term" value="C:nucleus"/>
    <property type="evidence" value="ECO:0007669"/>
    <property type="project" value="UniProtKB-SubCell"/>
</dbReference>
<dbReference type="InterPro" id="IPR001471">
    <property type="entry name" value="AP2/ERF_dom"/>
</dbReference>
<accession>A0AAW1Q2Z8</accession>
<dbReference type="Pfam" id="PF13344">
    <property type="entry name" value="Hydrolase_6"/>
    <property type="match status" value="1"/>
</dbReference>
<proteinExistence type="predicted"/>
<feature type="region of interest" description="Disordered" evidence="6">
    <location>
        <begin position="56"/>
        <end position="91"/>
    </location>
</feature>
<dbReference type="InterPro" id="IPR016177">
    <property type="entry name" value="DNA-bd_dom_sf"/>
</dbReference>
<feature type="domain" description="AP2/ERF" evidence="7">
    <location>
        <begin position="194"/>
        <end position="262"/>
    </location>
</feature>
<dbReference type="InterPro" id="IPR006353">
    <property type="entry name" value="HAD-SF_hydro_IIA_CECR5"/>
</dbReference>
<reference evidence="8 9" key="1">
    <citation type="journal article" date="2024" name="Nat. Commun.">
        <title>Phylogenomics reveals the evolutionary origins of lichenization in chlorophyte algae.</title>
        <authorList>
            <person name="Puginier C."/>
            <person name="Libourel C."/>
            <person name="Otte J."/>
            <person name="Skaloud P."/>
            <person name="Haon M."/>
            <person name="Grisel S."/>
            <person name="Petersen M."/>
            <person name="Berrin J.G."/>
            <person name="Delaux P.M."/>
            <person name="Dal Grande F."/>
            <person name="Keller J."/>
        </authorList>
    </citation>
    <scope>NUCLEOTIDE SEQUENCE [LARGE SCALE GENOMIC DNA]</scope>
    <source>
        <strain evidence="8 9">SAG 2145</strain>
    </source>
</reference>
<feature type="region of interest" description="Disordered" evidence="6">
    <location>
        <begin position="736"/>
        <end position="758"/>
    </location>
</feature>
<keyword evidence="4" id="KW-0804">Transcription</keyword>
<feature type="domain" description="AP2/ERF" evidence="7">
    <location>
        <begin position="86"/>
        <end position="158"/>
    </location>
</feature>
<dbReference type="SUPFAM" id="SSF56784">
    <property type="entry name" value="HAD-like"/>
    <property type="match status" value="1"/>
</dbReference>
<comment type="subcellular location">
    <subcellularLocation>
        <location evidence="1">Nucleus</location>
    </subcellularLocation>
</comment>
<dbReference type="EMBL" id="JALJOS010000078">
    <property type="protein sequence ID" value="KAK9816340.1"/>
    <property type="molecule type" value="Genomic_DNA"/>
</dbReference>
<dbReference type="AlphaFoldDB" id="A0AAW1Q2Z8"/>
<evidence type="ECO:0000313" key="9">
    <source>
        <dbReference type="Proteomes" id="UP001438707"/>
    </source>
</evidence>
<evidence type="ECO:0000259" key="7">
    <source>
        <dbReference type="PROSITE" id="PS51032"/>
    </source>
</evidence>
<dbReference type="Proteomes" id="UP001438707">
    <property type="component" value="Unassembled WGS sequence"/>
</dbReference>
<keyword evidence="5" id="KW-0539">Nucleus</keyword>